<evidence type="ECO:0000256" key="17">
    <source>
        <dbReference type="ARBA" id="ARBA00047899"/>
    </source>
</evidence>
<evidence type="ECO:0000256" key="14">
    <source>
        <dbReference type="ARBA" id="ARBA00023136"/>
    </source>
</evidence>
<dbReference type="FunFam" id="1.10.510.10:FF:001023">
    <property type="entry name" value="Os07g0541700 protein"/>
    <property type="match status" value="1"/>
</dbReference>
<evidence type="ECO:0000256" key="1">
    <source>
        <dbReference type="ARBA" id="ARBA00004479"/>
    </source>
</evidence>
<keyword evidence="13 19" id="KW-1133">Transmembrane helix</keyword>
<evidence type="ECO:0000256" key="7">
    <source>
        <dbReference type="ARBA" id="ARBA00022692"/>
    </source>
</evidence>
<dbReference type="InterPro" id="IPR001611">
    <property type="entry name" value="Leu-rich_rpt"/>
</dbReference>
<dbReference type="Gene3D" id="3.30.200.20">
    <property type="entry name" value="Phosphorylase Kinase, domain 1"/>
    <property type="match status" value="2"/>
</dbReference>
<feature type="chain" id="PRO_5038920164" description="non-specific serine/threonine protein kinase" evidence="20">
    <location>
        <begin position="17"/>
        <end position="1892"/>
    </location>
</feature>
<dbReference type="Gene3D" id="2.60.120.430">
    <property type="entry name" value="Galactose-binding lectin"/>
    <property type="match status" value="2"/>
</dbReference>
<dbReference type="SUPFAM" id="SSF52058">
    <property type="entry name" value="L domain-like"/>
    <property type="match status" value="2"/>
</dbReference>
<feature type="transmembrane region" description="Helical" evidence="19">
    <location>
        <begin position="604"/>
        <end position="629"/>
    </location>
</feature>
<evidence type="ECO:0000256" key="20">
    <source>
        <dbReference type="SAM" id="SignalP"/>
    </source>
</evidence>
<keyword evidence="23" id="KW-1185">Reference proteome</keyword>
<evidence type="ECO:0000313" key="23">
    <source>
        <dbReference type="Proteomes" id="UP000828251"/>
    </source>
</evidence>
<keyword evidence="7 19" id="KW-0812">Transmembrane</keyword>
<evidence type="ECO:0000256" key="6">
    <source>
        <dbReference type="ARBA" id="ARBA00022679"/>
    </source>
</evidence>
<dbReference type="InterPro" id="IPR000719">
    <property type="entry name" value="Prot_kinase_dom"/>
</dbReference>
<dbReference type="OrthoDB" id="963016at2759"/>
<dbReference type="PROSITE" id="PS51257">
    <property type="entry name" value="PROKAR_LIPOPROTEIN"/>
    <property type="match status" value="1"/>
</dbReference>
<evidence type="ECO:0000256" key="16">
    <source>
        <dbReference type="ARBA" id="ARBA00023180"/>
    </source>
</evidence>
<dbReference type="InterPro" id="IPR032675">
    <property type="entry name" value="LRR_dom_sf"/>
</dbReference>
<evidence type="ECO:0000313" key="22">
    <source>
        <dbReference type="EMBL" id="KAH1120733.1"/>
    </source>
</evidence>
<keyword evidence="10" id="KW-0547">Nucleotide-binding</keyword>
<keyword evidence="12" id="KW-0067">ATP-binding</keyword>
<keyword evidence="5" id="KW-0433">Leucine-rich repeat</keyword>
<dbReference type="FunFam" id="2.60.120.430:FF:000004">
    <property type="entry name" value="Putative leucine-rich repeat receptor-like serine/threonine-protein kinase"/>
    <property type="match status" value="2"/>
</dbReference>
<dbReference type="Proteomes" id="UP000828251">
    <property type="component" value="Unassembled WGS sequence"/>
</dbReference>
<keyword evidence="15" id="KW-0675">Receptor</keyword>
<sequence>MLAFRLLLASILLASCLPCYEFATTLQDEEVQYLKDIAKTLGKKDWNFNVDPCSGEEGWATPNAAKGFENAVTCNCTVSNDTVCHVVSIVLKAQNLQGRLPKDLVKFPFLQEIDLSRNFLNGTIPPEWGSMQLVNISLLGNRLTGPIPKELGNISTLTSISVEFNQLSGALPPQLGNLPAIERMLISSNNFTGEIPETFAKLTTLKDFRISDNQFTGKIPSFIQNWTNLEKLAMQASGLMGPIPLGIGDLEKLTDLRISDLNGTDATFPPLSSMKKMKILILRSCNLIGKLPDYLGNMTKLKTLDLSFNKLSGEIPESYFNIRDVDYLYLTRNLLTGLIPSWILEKGENVDLSYNNFKAGSQGTTTCQQRSVNLFASTSSSNTSGTVSCLRSFVCPKSWYSLHINCGGREVDVAGNATYEDDTDGAGASRFYQSRTNWAFSTTGHFLDDDRPTDSYIWTNSSKLSMNDSRLYMNARLSPISLTYYGFCMISGNYTVNLHFAEIMFSNDNTYNSLGRRIFDIYLQGKLVQKDFNMEDEAGGVGKAVIKKFPVTVTNSTLEIRLHWAGKGTTGIPFRGVYGPLISAISVNPNFIPPAEDGGSSSGISMGAVVGIVAGSVFAIFLIVLLLWWKGCLRQKSQLERDLKGLDLQTSSFSLRQIKAATNNFDVANKIGEGGFGPVYKGTLADGAVIAVKQLSAKSKQGNREFVNEIGMISALQHPHLVKLFGCCIEGNQLLLIYEYMENNSLARALFGPLECQLKLDWPTRRKICIGIARGLAYLHEESRLKIVHRDIKATNVLLDKHLNPKISDFGLAKLDEEDNTHISTRVAGTYGYMAPEYAMHGHLTDKADANTLKQEVKLLDLIDPRVAYHCNAEEAMLMIDVALLCTNPTAAARPSMSKVVSMLEGKALVADILTESMEALKSIGRTLGKTNWNFSVDPCSSGDESWANFAESNSYYVNNVTCVCSSITCHVVRIALKGQNLSGTLPPQLTRLPYLQDIDLTRNYLSGSIPPQWGSMQQLVQISLLGNRLTGLIPEELANMSSLTSLVLEHNSFSGNLPAALGNLPKIERLFLNSNNFTGELPETFARLTTLKIFRIGDNNFTGKIPAFIFQNWTNLKEIRTVASGLSGPIPDIGSSGNLEFLMITDLNGVESTFPRLSNLSKLEYLILRSCNLIGELPTSLENMPKLETLDLSFNKLSGEIKISLPDVKQLFLTGNMFTGAVPQWILNTNRKIDLSYNNFTSTGGVDDCQKSGLNLFASTSRINNSGVVSCLGSLNCPVKPLHSFYINCGGKEEIINNIIYEADPDKVGTSTFYRGTTHWAFSSSDIFLDDHTEEDVLVLENKQLSSSIGQLYSNARLSPSSLTYYAFCLHNATYNVSLHFAEIQFTDGKNYSSLGRRIFDVYIQGKRELKDFNIKDEAGGAGKPILKNFTAKVSDGTLEIRLQWTGKGTTVIPMRGVYGPLISAISVFDPVYKPRSESRGGISAVAKVVIVATAAFTTFLLVVGILWWSGCLRRSSTLERDLKGIELQTGSFTLRQIKDATNNFDAANKIGEGGFGPVYKGILADGKEIAVKQLSARSKQGNREFVTEIGMISALQHPHLVKLYGCCIEGNQLMLIYEYLENNSLARALFGPEEFQLTLDWPTRRKICIGIARGLAYLHEESRLKIVHRDIKATNVLLDKNLDPKISDFGLAKLDEEGNTHISTRIAGTYGYMAPEYAMHGRLTDKADVYSFGIVALEIVSGTCNTKHNRVKKESFYLLDVAHTLKQEGNLLNLIDPRVASNCNAEEAMAMIDVALLCTNPTAAARPSMSMVVSVLEGRASVSDILMDSSIYASKLDAKRLYGRVEGNDAENNNQAKSMLRDGQWTSSFDLYLAGSISSYWQDNNSTSTN</sequence>
<dbReference type="GO" id="GO:0016020">
    <property type="term" value="C:membrane"/>
    <property type="evidence" value="ECO:0007669"/>
    <property type="project" value="UniProtKB-SubCell"/>
</dbReference>
<evidence type="ECO:0000256" key="13">
    <source>
        <dbReference type="ARBA" id="ARBA00022989"/>
    </source>
</evidence>
<dbReference type="Pfam" id="PF13855">
    <property type="entry name" value="LRR_8"/>
    <property type="match status" value="1"/>
</dbReference>
<dbReference type="EMBL" id="JAIQCV010000002">
    <property type="protein sequence ID" value="KAH1120733.1"/>
    <property type="molecule type" value="Genomic_DNA"/>
</dbReference>
<dbReference type="PROSITE" id="PS50011">
    <property type="entry name" value="PROTEIN_KINASE_DOM"/>
    <property type="match status" value="2"/>
</dbReference>
<dbReference type="FunFam" id="3.80.10.10:FF:000095">
    <property type="entry name" value="LRR receptor-like serine/threonine-protein kinase GSO1"/>
    <property type="match status" value="1"/>
</dbReference>
<dbReference type="Gene3D" id="3.80.10.10">
    <property type="entry name" value="Ribonuclease Inhibitor"/>
    <property type="match status" value="5"/>
</dbReference>
<evidence type="ECO:0000256" key="2">
    <source>
        <dbReference type="ARBA" id="ARBA00012513"/>
    </source>
</evidence>
<dbReference type="Pfam" id="PF00560">
    <property type="entry name" value="LRR_1"/>
    <property type="match status" value="5"/>
</dbReference>
<dbReference type="GO" id="GO:0005524">
    <property type="term" value="F:ATP binding"/>
    <property type="evidence" value="ECO:0007669"/>
    <property type="project" value="UniProtKB-KW"/>
</dbReference>
<comment type="catalytic activity">
    <reaction evidence="17">
        <text>L-threonyl-[protein] + ATP = O-phospho-L-threonyl-[protein] + ADP + H(+)</text>
        <dbReference type="Rhea" id="RHEA:46608"/>
        <dbReference type="Rhea" id="RHEA-COMP:11060"/>
        <dbReference type="Rhea" id="RHEA-COMP:11605"/>
        <dbReference type="ChEBI" id="CHEBI:15378"/>
        <dbReference type="ChEBI" id="CHEBI:30013"/>
        <dbReference type="ChEBI" id="CHEBI:30616"/>
        <dbReference type="ChEBI" id="CHEBI:61977"/>
        <dbReference type="ChEBI" id="CHEBI:456216"/>
        <dbReference type="EC" id="2.7.11.1"/>
    </reaction>
</comment>
<keyword evidence="14 19" id="KW-0472">Membrane</keyword>
<evidence type="ECO:0000256" key="4">
    <source>
        <dbReference type="ARBA" id="ARBA00022553"/>
    </source>
</evidence>
<feature type="domain" description="Protein kinase" evidence="21">
    <location>
        <begin position="665"/>
        <end position="934"/>
    </location>
</feature>
<reference evidence="22 23" key="1">
    <citation type="journal article" date="2021" name="Plant Biotechnol. J.">
        <title>Multi-omics assisted identification of the key and species-specific regulatory components of drought-tolerant mechanisms in Gossypium stocksii.</title>
        <authorList>
            <person name="Yu D."/>
            <person name="Ke L."/>
            <person name="Zhang D."/>
            <person name="Wu Y."/>
            <person name="Sun Y."/>
            <person name="Mei J."/>
            <person name="Sun J."/>
            <person name="Sun Y."/>
        </authorList>
    </citation>
    <scope>NUCLEOTIDE SEQUENCE [LARGE SCALE GENOMIC DNA]</scope>
    <source>
        <strain evidence="23">cv. E1</strain>
        <tissue evidence="22">Leaf</tissue>
    </source>
</reference>
<dbReference type="SMART" id="SM00369">
    <property type="entry name" value="LRR_TYP"/>
    <property type="match status" value="5"/>
</dbReference>
<keyword evidence="6" id="KW-0808">Transferase</keyword>
<evidence type="ECO:0000256" key="3">
    <source>
        <dbReference type="ARBA" id="ARBA00022527"/>
    </source>
</evidence>
<feature type="signal peptide" evidence="20">
    <location>
        <begin position="1"/>
        <end position="16"/>
    </location>
</feature>
<comment type="catalytic activity">
    <reaction evidence="18">
        <text>L-seryl-[protein] + ATP = O-phospho-L-seryl-[protein] + ADP + H(+)</text>
        <dbReference type="Rhea" id="RHEA:17989"/>
        <dbReference type="Rhea" id="RHEA-COMP:9863"/>
        <dbReference type="Rhea" id="RHEA-COMP:11604"/>
        <dbReference type="ChEBI" id="CHEBI:15378"/>
        <dbReference type="ChEBI" id="CHEBI:29999"/>
        <dbReference type="ChEBI" id="CHEBI:30616"/>
        <dbReference type="ChEBI" id="CHEBI:83421"/>
        <dbReference type="ChEBI" id="CHEBI:456216"/>
        <dbReference type="EC" id="2.7.11.1"/>
    </reaction>
</comment>
<evidence type="ECO:0000256" key="5">
    <source>
        <dbReference type="ARBA" id="ARBA00022614"/>
    </source>
</evidence>
<dbReference type="GO" id="GO:0004674">
    <property type="term" value="F:protein serine/threonine kinase activity"/>
    <property type="evidence" value="ECO:0007669"/>
    <property type="project" value="UniProtKB-KW"/>
</dbReference>
<dbReference type="FunFam" id="1.10.510.10:FF:000044">
    <property type="entry name" value="Putative LRR receptor-like serine/threonine-protein kinase"/>
    <property type="match status" value="1"/>
</dbReference>
<dbReference type="InterPro" id="IPR051824">
    <property type="entry name" value="LRR_Rcpt-Like_S/T_Kinase"/>
</dbReference>
<keyword evidence="8 20" id="KW-0732">Signal</keyword>
<evidence type="ECO:0000256" key="10">
    <source>
        <dbReference type="ARBA" id="ARBA00022741"/>
    </source>
</evidence>
<feature type="transmembrane region" description="Helical" evidence="19">
    <location>
        <begin position="1486"/>
        <end position="1510"/>
    </location>
</feature>
<dbReference type="FunFam" id="3.80.10.10:FF:001026">
    <property type="entry name" value="Putative leucine-rich repeat receptor-like serine/threonine-protein kinase isoform A"/>
    <property type="match status" value="1"/>
</dbReference>
<dbReference type="SUPFAM" id="SSF56112">
    <property type="entry name" value="Protein kinase-like (PK-like)"/>
    <property type="match status" value="2"/>
</dbReference>
<dbReference type="Gene3D" id="1.10.510.10">
    <property type="entry name" value="Transferase(Phosphotransferase) domain 1"/>
    <property type="match status" value="2"/>
</dbReference>
<dbReference type="InterPro" id="IPR003591">
    <property type="entry name" value="Leu-rich_rpt_typical-subtyp"/>
</dbReference>
<dbReference type="Pfam" id="PF07714">
    <property type="entry name" value="PK_Tyr_Ser-Thr"/>
    <property type="match status" value="1"/>
</dbReference>
<dbReference type="Pfam" id="PF00069">
    <property type="entry name" value="Pkinase"/>
    <property type="match status" value="1"/>
</dbReference>
<keyword evidence="3" id="KW-0723">Serine/threonine-protein kinase</keyword>
<accession>A0A9D3WBP1</accession>
<dbReference type="FunFam" id="3.80.10.10:FF:001070">
    <property type="entry name" value="Leucine-rich repeat transmembrane protein kinase"/>
    <property type="match status" value="1"/>
</dbReference>
<name>A0A9D3WBP1_9ROSI</name>
<dbReference type="InterPro" id="IPR011009">
    <property type="entry name" value="Kinase-like_dom_sf"/>
</dbReference>
<dbReference type="FunFam" id="3.30.200.20:FF:000217">
    <property type="entry name" value="probable LRR receptor-like serine/threonine-protein kinase At1g53430"/>
    <property type="match status" value="2"/>
</dbReference>
<dbReference type="InterPro" id="IPR008271">
    <property type="entry name" value="Ser/Thr_kinase_AS"/>
</dbReference>
<dbReference type="InterPro" id="IPR021720">
    <property type="entry name" value="Malectin_dom"/>
</dbReference>
<keyword evidence="4" id="KW-0597">Phosphoprotein</keyword>
<gene>
    <name evidence="22" type="ORF">J1N35_003893</name>
</gene>
<protein>
    <recommendedName>
        <fullName evidence="2">non-specific serine/threonine protein kinase</fullName>
        <ecNumber evidence="2">2.7.11.1</ecNumber>
    </recommendedName>
</protein>
<evidence type="ECO:0000256" key="15">
    <source>
        <dbReference type="ARBA" id="ARBA00023170"/>
    </source>
</evidence>
<comment type="subcellular location">
    <subcellularLocation>
        <location evidence="1">Membrane</location>
        <topology evidence="1">Single-pass type I membrane protein</topology>
    </subcellularLocation>
</comment>
<organism evidence="22 23">
    <name type="scientific">Gossypium stocksii</name>
    <dbReference type="NCBI Taxonomy" id="47602"/>
    <lineage>
        <taxon>Eukaryota</taxon>
        <taxon>Viridiplantae</taxon>
        <taxon>Streptophyta</taxon>
        <taxon>Embryophyta</taxon>
        <taxon>Tracheophyta</taxon>
        <taxon>Spermatophyta</taxon>
        <taxon>Magnoliopsida</taxon>
        <taxon>eudicotyledons</taxon>
        <taxon>Gunneridae</taxon>
        <taxon>Pentapetalae</taxon>
        <taxon>rosids</taxon>
        <taxon>malvids</taxon>
        <taxon>Malvales</taxon>
        <taxon>Malvaceae</taxon>
        <taxon>Malvoideae</taxon>
        <taxon>Gossypium</taxon>
    </lineage>
</organism>
<evidence type="ECO:0000256" key="9">
    <source>
        <dbReference type="ARBA" id="ARBA00022737"/>
    </source>
</evidence>
<evidence type="ECO:0000259" key="21">
    <source>
        <dbReference type="PROSITE" id="PS50011"/>
    </source>
</evidence>
<proteinExistence type="predicted"/>
<dbReference type="SMART" id="SM00220">
    <property type="entry name" value="S_TKc"/>
    <property type="match status" value="2"/>
</dbReference>
<comment type="caution">
    <text evidence="22">The sequence shown here is derived from an EMBL/GenBank/DDBJ whole genome shotgun (WGS) entry which is preliminary data.</text>
</comment>
<keyword evidence="11" id="KW-0418">Kinase</keyword>
<keyword evidence="16" id="KW-0325">Glycoprotein</keyword>
<dbReference type="PANTHER" id="PTHR48006:SF81">
    <property type="entry name" value="PROTEIN KINASE DOMAIN-CONTAINING PROTEIN"/>
    <property type="match status" value="1"/>
</dbReference>
<evidence type="ECO:0000256" key="12">
    <source>
        <dbReference type="ARBA" id="ARBA00022840"/>
    </source>
</evidence>
<dbReference type="PANTHER" id="PTHR48006">
    <property type="entry name" value="LEUCINE-RICH REPEAT-CONTAINING PROTEIN DDB_G0281931-RELATED"/>
    <property type="match status" value="1"/>
</dbReference>
<feature type="domain" description="Protein kinase" evidence="21">
    <location>
        <begin position="1546"/>
        <end position="1824"/>
    </location>
</feature>
<dbReference type="EC" id="2.7.11.1" evidence="2"/>
<evidence type="ECO:0000256" key="8">
    <source>
        <dbReference type="ARBA" id="ARBA00022729"/>
    </source>
</evidence>
<dbReference type="Pfam" id="PF11721">
    <property type="entry name" value="Malectin"/>
    <property type="match status" value="2"/>
</dbReference>
<dbReference type="InterPro" id="IPR001245">
    <property type="entry name" value="Ser-Thr/Tyr_kinase_cat_dom"/>
</dbReference>
<evidence type="ECO:0000256" key="19">
    <source>
        <dbReference type="SAM" id="Phobius"/>
    </source>
</evidence>
<evidence type="ECO:0000256" key="18">
    <source>
        <dbReference type="ARBA" id="ARBA00048679"/>
    </source>
</evidence>
<dbReference type="CDD" id="cd14066">
    <property type="entry name" value="STKc_IRAK"/>
    <property type="match status" value="1"/>
</dbReference>
<evidence type="ECO:0000256" key="11">
    <source>
        <dbReference type="ARBA" id="ARBA00022777"/>
    </source>
</evidence>
<keyword evidence="9" id="KW-0677">Repeat</keyword>
<dbReference type="PROSITE" id="PS00108">
    <property type="entry name" value="PROTEIN_KINASE_ST"/>
    <property type="match status" value="2"/>
</dbReference>